<dbReference type="GO" id="GO:0030286">
    <property type="term" value="C:dynein complex"/>
    <property type="evidence" value="ECO:0007669"/>
    <property type="project" value="InterPro"/>
</dbReference>
<proteinExistence type="predicted"/>
<dbReference type="Pfam" id="PF18198">
    <property type="entry name" value="AAA_lid_11"/>
    <property type="match status" value="1"/>
</dbReference>
<evidence type="ECO:0000259" key="1">
    <source>
        <dbReference type="Pfam" id="PF03028"/>
    </source>
</evidence>
<feature type="domain" description="Dynein heavy chain region D6 P-loop" evidence="1">
    <location>
        <begin position="201"/>
        <end position="315"/>
    </location>
</feature>
<dbReference type="InterPro" id="IPR042219">
    <property type="entry name" value="AAA_lid_11_sf"/>
</dbReference>
<dbReference type="GO" id="GO:0045505">
    <property type="term" value="F:dynein intermediate chain binding"/>
    <property type="evidence" value="ECO:0007669"/>
    <property type="project" value="InterPro"/>
</dbReference>
<dbReference type="GO" id="GO:0008569">
    <property type="term" value="F:minus-end-directed microtubule motor activity"/>
    <property type="evidence" value="ECO:0007669"/>
    <property type="project" value="InterPro"/>
</dbReference>
<dbReference type="InterPro" id="IPR026983">
    <property type="entry name" value="DHC"/>
</dbReference>
<dbReference type="PANTHER" id="PTHR22878:SF70">
    <property type="entry name" value="DYNEIN HEAVY CHAIN 2, AXONEMAL"/>
    <property type="match status" value="1"/>
</dbReference>
<feature type="domain" description="Dynein heavy chain AAA lid" evidence="2">
    <location>
        <begin position="350"/>
        <end position="489"/>
    </location>
</feature>
<dbReference type="GO" id="GO:0007018">
    <property type="term" value="P:microtubule-based movement"/>
    <property type="evidence" value="ECO:0007669"/>
    <property type="project" value="InterPro"/>
</dbReference>
<dbReference type="PANTHER" id="PTHR22878">
    <property type="entry name" value="DYNEIN HEAVY CHAIN 6, AXONEMAL-LIKE-RELATED"/>
    <property type="match status" value="1"/>
</dbReference>
<dbReference type="FunFam" id="1.10.8.720:FF:000001">
    <property type="entry name" value="dynein heavy chain 7, axonemal"/>
    <property type="match status" value="1"/>
</dbReference>
<dbReference type="Pfam" id="PF03028">
    <property type="entry name" value="Dynein_heavy"/>
    <property type="match status" value="1"/>
</dbReference>
<sequence length="522" mass="60156">MYQYSLVWFDNLYRMAIDNTEKADNVDQRIIDLSEYFTYSLYQNICRSIFEKDKLLFSLILAVNLRFKAETINMEDWMFLLTGGVGLDNPYKNPTTWMASQSWDELCRLGDYTNFQGIREHFIEHHKDWQAIYDSASPHNEPFPSPWDTQIDEFQKLCVLRCIRFDKVVPGIQNFVIADLGQKFIEPPPFDIVASYGDSLCTIPLIFLLTPGADPTAVLLKFADDMGFGGSKFNALSLGQGQGPIAVRMINDAVKKGNWVLLQNCHLAKSFMPTMEKVVEGVNPETCHPDFRLWLTSYPSDMFPVSVLQIGVKITNEPPKGLRANINRSYLSDPISSPEFFNSSQQPERFRKLLFNLCFFHAIITERIKFGPLGWNIKYQFNETDLKISLVQMKMFLDQYTDVQYEALRYLIGECNYGGRVTDDWDRRTLTTILFKFYCPPALEDKDYRFDPSGYYYTPNKPDYDGYLDYIKGLPLVASPIIFGMNENADILKDQAETSLVLSNVLLTQVSGDHLKVLLVRY</sequence>
<dbReference type="Gene3D" id="1.10.8.720">
    <property type="entry name" value="Region D6 of dynein motor"/>
    <property type="match status" value="1"/>
</dbReference>
<evidence type="ECO:0000313" key="3">
    <source>
        <dbReference type="EMBL" id="CAG6771295.1"/>
    </source>
</evidence>
<dbReference type="InterPro" id="IPR004273">
    <property type="entry name" value="Dynein_heavy_D6_P-loop"/>
</dbReference>
<dbReference type="EMBL" id="HBUF01584385">
    <property type="protein sequence ID" value="CAG6771295.1"/>
    <property type="molecule type" value="Transcribed_RNA"/>
</dbReference>
<accession>A0A8D9AUP0</accession>
<name>A0A8D9AUP0_9HEMI</name>
<dbReference type="FunFam" id="3.40.50.300:FF:000362">
    <property type="entry name" value="Dynein, axonemal, heavy chain 6"/>
    <property type="match status" value="1"/>
</dbReference>
<protein>
    <submittedName>
        <fullName evidence="3">Dynein heavy chain 7, axonemal</fullName>
    </submittedName>
</protein>
<dbReference type="Gene3D" id="3.40.50.300">
    <property type="entry name" value="P-loop containing nucleotide triphosphate hydrolases"/>
    <property type="match status" value="1"/>
</dbReference>
<dbReference type="GO" id="GO:0051959">
    <property type="term" value="F:dynein light intermediate chain binding"/>
    <property type="evidence" value="ECO:0007669"/>
    <property type="project" value="InterPro"/>
</dbReference>
<dbReference type="InterPro" id="IPR041658">
    <property type="entry name" value="AAA_lid_11"/>
</dbReference>
<evidence type="ECO:0000259" key="2">
    <source>
        <dbReference type="Pfam" id="PF18198"/>
    </source>
</evidence>
<organism evidence="3">
    <name type="scientific">Cacopsylla melanoneura</name>
    <dbReference type="NCBI Taxonomy" id="428564"/>
    <lineage>
        <taxon>Eukaryota</taxon>
        <taxon>Metazoa</taxon>
        <taxon>Ecdysozoa</taxon>
        <taxon>Arthropoda</taxon>
        <taxon>Hexapoda</taxon>
        <taxon>Insecta</taxon>
        <taxon>Pterygota</taxon>
        <taxon>Neoptera</taxon>
        <taxon>Paraneoptera</taxon>
        <taxon>Hemiptera</taxon>
        <taxon>Sternorrhyncha</taxon>
        <taxon>Psylloidea</taxon>
        <taxon>Psyllidae</taxon>
        <taxon>Psyllinae</taxon>
        <taxon>Cacopsylla</taxon>
    </lineage>
</organism>
<dbReference type="AlphaFoldDB" id="A0A8D9AUP0"/>
<reference evidence="3" key="1">
    <citation type="submission" date="2021-05" db="EMBL/GenBank/DDBJ databases">
        <authorList>
            <person name="Alioto T."/>
            <person name="Alioto T."/>
            <person name="Gomez Garrido J."/>
        </authorList>
    </citation>
    <scope>NUCLEOTIDE SEQUENCE</scope>
</reference>
<dbReference type="Gene3D" id="1.10.8.1220">
    <property type="match status" value="1"/>
</dbReference>
<dbReference type="InterPro" id="IPR027417">
    <property type="entry name" value="P-loop_NTPase"/>
</dbReference>